<protein>
    <recommendedName>
        <fullName evidence="1">PH domain-containing protein</fullName>
    </recommendedName>
</protein>
<dbReference type="Gene3D" id="2.30.29.30">
    <property type="entry name" value="Pleckstrin-homology domain (PH domain)/Phosphotyrosine-binding domain (PTB)"/>
    <property type="match status" value="1"/>
</dbReference>
<reference evidence="2 3" key="1">
    <citation type="submission" date="2024-08" db="EMBL/GenBank/DDBJ databases">
        <title>Gnathostoma spinigerum genome.</title>
        <authorList>
            <person name="Gonzalez-Bertolin B."/>
            <person name="Monzon S."/>
            <person name="Zaballos A."/>
            <person name="Jimenez P."/>
            <person name="Dekumyoy P."/>
            <person name="Varona S."/>
            <person name="Cuesta I."/>
            <person name="Sumanam S."/>
            <person name="Adisakwattana P."/>
            <person name="Gasser R.B."/>
            <person name="Hernandez-Gonzalez A."/>
            <person name="Young N.D."/>
            <person name="Perteguer M.J."/>
        </authorList>
    </citation>
    <scope>NUCLEOTIDE SEQUENCE [LARGE SCALE GENOMIC DNA]</scope>
    <source>
        <strain evidence="2">AL3</strain>
        <tissue evidence="2">Liver</tissue>
    </source>
</reference>
<sequence length="374" mass="42482">MYFALEKTQNCLLYFKDDVEFTKKKDAVGFIQLEGAVCVLADSQFSFAIISQGRKYIFEAANAATAEHWLEALQNRRECLASITDEPTIDAYSRSCMSCSVSQSISSNLDSQDHSFNYHDYLVKHEPPNLRINCDNRYSEMNPETMPELERINIDNATHLGCARHCHNTTVTDHYFSIPSLEESQIIGGFLYTDINTISTTSTCDALKLDADNFKVRSDVLHTAISLPCNLSCLTDLRKTNNEEKVNERNDDRKDWVCNWLNKEAASDRFFSTHNSYANRASSCSASSEMCSEISLCSENAIPPPTILMCEKAITDELLGLRAITNRQKFRIQELNEEKKALLLENSQLKHSQFVSFMFISKVALLLMNTIQYL</sequence>
<organism evidence="2 3">
    <name type="scientific">Gnathostoma spinigerum</name>
    <dbReference type="NCBI Taxonomy" id="75299"/>
    <lineage>
        <taxon>Eukaryota</taxon>
        <taxon>Metazoa</taxon>
        <taxon>Ecdysozoa</taxon>
        <taxon>Nematoda</taxon>
        <taxon>Chromadorea</taxon>
        <taxon>Rhabditida</taxon>
        <taxon>Spirurina</taxon>
        <taxon>Gnathostomatomorpha</taxon>
        <taxon>Gnathostomatoidea</taxon>
        <taxon>Gnathostomatidae</taxon>
        <taxon>Gnathostoma</taxon>
    </lineage>
</organism>
<gene>
    <name evidence="2" type="ORF">AB6A40_007642</name>
</gene>
<dbReference type="PROSITE" id="PS50003">
    <property type="entry name" value="PH_DOMAIN"/>
    <property type="match status" value="1"/>
</dbReference>
<evidence type="ECO:0000313" key="2">
    <source>
        <dbReference type="EMBL" id="MFH4980933.1"/>
    </source>
</evidence>
<feature type="domain" description="PH" evidence="1">
    <location>
        <begin position="1"/>
        <end position="78"/>
    </location>
</feature>
<comment type="caution">
    <text evidence="2">The sequence shown here is derived from an EMBL/GenBank/DDBJ whole genome shotgun (WGS) entry which is preliminary data.</text>
</comment>
<evidence type="ECO:0000313" key="3">
    <source>
        <dbReference type="Proteomes" id="UP001608902"/>
    </source>
</evidence>
<dbReference type="EMBL" id="JBGFUD010006323">
    <property type="protein sequence ID" value="MFH4980933.1"/>
    <property type="molecule type" value="Genomic_DNA"/>
</dbReference>
<dbReference type="AlphaFoldDB" id="A0ABD6ELT8"/>
<dbReference type="Pfam" id="PF00169">
    <property type="entry name" value="PH"/>
    <property type="match status" value="1"/>
</dbReference>
<name>A0ABD6ELT8_9BILA</name>
<dbReference type="InterPro" id="IPR011993">
    <property type="entry name" value="PH-like_dom_sf"/>
</dbReference>
<dbReference type="Proteomes" id="UP001608902">
    <property type="component" value="Unassembled WGS sequence"/>
</dbReference>
<keyword evidence="3" id="KW-1185">Reference proteome</keyword>
<dbReference type="SUPFAM" id="SSF50729">
    <property type="entry name" value="PH domain-like"/>
    <property type="match status" value="1"/>
</dbReference>
<dbReference type="InterPro" id="IPR001849">
    <property type="entry name" value="PH_domain"/>
</dbReference>
<evidence type="ECO:0000259" key="1">
    <source>
        <dbReference type="PROSITE" id="PS50003"/>
    </source>
</evidence>
<dbReference type="CDD" id="cd00821">
    <property type="entry name" value="PH"/>
    <property type="match status" value="1"/>
</dbReference>
<proteinExistence type="predicted"/>
<accession>A0ABD6ELT8</accession>